<dbReference type="AlphaFoldDB" id="A0A494TD10"/>
<proteinExistence type="predicted"/>
<dbReference type="RefSeq" id="WP_121154058.1">
    <property type="nucleotide sequence ID" value="NZ_CP032829.1"/>
</dbReference>
<evidence type="ECO:0000259" key="1">
    <source>
        <dbReference type="Pfam" id="PF07287"/>
    </source>
</evidence>
<evidence type="ECO:0000313" key="4">
    <source>
        <dbReference type="Proteomes" id="UP000276254"/>
    </source>
</evidence>
<dbReference type="InterPro" id="IPR010839">
    <property type="entry name" value="AtuA_N"/>
</dbReference>
<dbReference type="InterPro" id="IPR056362">
    <property type="entry name" value="AtuA-like_ferredoxin_dom"/>
</dbReference>
<sequence length="604" mass="63469">MASERIIRIGGGSAYFADSALGVPQLLAAGVLDYLVFDYLAEGSMGMLGRMRQADPAATYPPDFLSVHVGPHLGEIARQGIKVVANAGALDPLALARAVEARIAAEGLSLKVAAVTGDDLLPRLDELRQRGVKDMFTGAEFPDDVITCNAYLGGFPIAEALARGADIVITGRIVDSAIVLGPLIHEFGWKATDTDLLAAGTLAGHLLECSTQITGGTFTDWRAVEGWETIGFPIGECRADGSVVITKPDGTGGLVSVGTVAEQLLYEVSNPSDYVVADVSCDFSDVRLTQQAPNRVHVSGARGRFRTPFLKASVTHGAGWRAIGYQPIIGEEAGAKARRQGDALIARARALLRGRNMADFTDTAVAVIGEEASFGAHARISGAREVVLKICADHPTMEGAGLFAREQASGITTMSVGTGINIATSVLPLTGIFAFLTPREEVTATVTMAGESWQVANHVGRMTEPVQPQPPETADDPGTLIPVDLIRLAWARSGDKGGLFNVAVIARDPAFLPWIAAAMTPESVGDWYAHLGRAGTPPKADRFHVPGLSALNFVVHDSLDGGILRGRGLDPAAKGMAQVIMRFPIPIPATLAARAVPEPTESLA</sequence>
<evidence type="ECO:0000313" key="3">
    <source>
        <dbReference type="EMBL" id="AYJ87100.1"/>
    </source>
</evidence>
<evidence type="ECO:0000259" key="2">
    <source>
        <dbReference type="Pfam" id="PF23544"/>
    </source>
</evidence>
<dbReference type="EMBL" id="CP032829">
    <property type="protein sequence ID" value="AYJ87100.1"/>
    <property type="molecule type" value="Genomic_DNA"/>
</dbReference>
<name>A0A494TD10_SPHPE</name>
<keyword evidence="4" id="KW-1185">Reference proteome</keyword>
<reference evidence="3 4" key="1">
    <citation type="submission" date="2018-09" db="EMBL/GenBank/DDBJ databases">
        <title>Sphingomonas peninsula sp. nov., isolated from fildes peninsula, Antarctic soil.</title>
        <authorList>
            <person name="Yingchao G."/>
        </authorList>
    </citation>
    <scope>NUCLEOTIDE SEQUENCE [LARGE SCALE GENOMIC DNA]</scope>
    <source>
        <strain evidence="3 4">YZ-8</strain>
    </source>
</reference>
<feature type="domain" description="Acyclic terpene utilisation N-terminal" evidence="1">
    <location>
        <begin position="7"/>
        <end position="448"/>
    </location>
</feature>
<feature type="domain" description="AtuA-like ferredoxin-fold" evidence="2">
    <location>
        <begin position="484"/>
        <end position="585"/>
    </location>
</feature>
<dbReference type="OrthoDB" id="9763456at2"/>
<dbReference type="Proteomes" id="UP000276254">
    <property type="component" value="Chromosome"/>
</dbReference>
<dbReference type="Pfam" id="PF07287">
    <property type="entry name" value="AtuA"/>
    <property type="match status" value="1"/>
</dbReference>
<gene>
    <name evidence="3" type="ORF">D3Y57_15590</name>
</gene>
<dbReference type="PANTHER" id="PTHR47708:SF2">
    <property type="entry name" value="SI:CH73-132F6.5"/>
    <property type="match status" value="1"/>
</dbReference>
<dbReference type="Pfam" id="PF23544">
    <property type="entry name" value="AtuA_ferredoxin"/>
    <property type="match status" value="1"/>
</dbReference>
<dbReference type="KEGG" id="spha:D3Y57_15590"/>
<protein>
    <submittedName>
        <fullName evidence="3">DUF1446 domain-containing protein</fullName>
    </submittedName>
</protein>
<organism evidence="3 4">
    <name type="scientific">Sphingomonas paeninsulae</name>
    <dbReference type="NCBI Taxonomy" id="2319844"/>
    <lineage>
        <taxon>Bacteria</taxon>
        <taxon>Pseudomonadati</taxon>
        <taxon>Pseudomonadota</taxon>
        <taxon>Alphaproteobacteria</taxon>
        <taxon>Sphingomonadales</taxon>
        <taxon>Sphingomonadaceae</taxon>
        <taxon>Sphingomonas</taxon>
    </lineage>
</organism>
<dbReference type="PANTHER" id="PTHR47708">
    <property type="match status" value="1"/>
</dbReference>
<accession>A0A494TD10</accession>